<dbReference type="EMBL" id="LSYS01007908">
    <property type="protein sequence ID" value="OPJ70443.1"/>
    <property type="molecule type" value="Genomic_DNA"/>
</dbReference>
<dbReference type="Proteomes" id="UP000190648">
    <property type="component" value="Unassembled WGS sequence"/>
</dbReference>
<organism evidence="1 2">
    <name type="scientific">Patagioenas fasciata monilis</name>
    <dbReference type="NCBI Taxonomy" id="372326"/>
    <lineage>
        <taxon>Eukaryota</taxon>
        <taxon>Metazoa</taxon>
        <taxon>Chordata</taxon>
        <taxon>Craniata</taxon>
        <taxon>Vertebrata</taxon>
        <taxon>Euteleostomi</taxon>
        <taxon>Archelosauria</taxon>
        <taxon>Archosauria</taxon>
        <taxon>Dinosauria</taxon>
        <taxon>Saurischia</taxon>
        <taxon>Theropoda</taxon>
        <taxon>Coelurosauria</taxon>
        <taxon>Aves</taxon>
        <taxon>Neognathae</taxon>
        <taxon>Neoaves</taxon>
        <taxon>Columbimorphae</taxon>
        <taxon>Columbiformes</taxon>
        <taxon>Columbidae</taxon>
        <taxon>Patagioenas</taxon>
    </lineage>
</organism>
<proteinExistence type="predicted"/>
<comment type="caution">
    <text evidence="1">The sequence shown here is derived from an EMBL/GenBank/DDBJ whole genome shotgun (WGS) entry which is preliminary data.</text>
</comment>
<accession>A0A1V4JDV0</accession>
<evidence type="ECO:0000313" key="2">
    <source>
        <dbReference type="Proteomes" id="UP000190648"/>
    </source>
</evidence>
<gene>
    <name evidence="1" type="ORF">AV530_019582</name>
</gene>
<sequence>MIKFPCSEERGGCSSYRRGGAEVTRDDCRSRERSDGHMKWICCPERLQFAEVMLSPGIHVIEGHHSKQPQLVISGICRPVTAREISPACDLQLFRTESSIYVQKYEKEDLLTSCCLSRI</sequence>
<evidence type="ECO:0000313" key="1">
    <source>
        <dbReference type="EMBL" id="OPJ70443.1"/>
    </source>
</evidence>
<name>A0A1V4JDV0_PATFA</name>
<protein>
    <submittedName>
        <fullName evidence="1">Uncharacterized protein</fullName>
    </submittedName>
</protein>
<keyword evidence="2" id="KW-1185">Reference proteome</keyword>
<dbReference type="AlphaFoldDB" id="A0A1V4JDV0"/>
<reference evidence="1 2" key="1">
    <citation type="submission" date="2016-02" db="EMBL/GenBank/DDBJ databases">
        <title>Band-tailed pigeon sequencing and assembly.</title>
        <authorList>
            <person name="Soares A.E."/>
            <person name="Novak B.J."/>
            <person name="Rice E.S."/>
            <person name="O'Connell B."/>
            <person name="Chang D."/>
            <person name="Weber S."/>
            <person name="Shapiro B."/>
        </authorList>
    </citation>
    <scope>NUCLEOTIDE SEQUENCE [LARGE SCALE GENOMIC DNA]</scope>
    <source>
        <strain evidence="1">BTP2013</strain>
        <tissue evidence="1">Blood</tissue>
    </source>
</reference>